<dbReference type="GO" id="GO:0032153">
    <property type="term" value="C:cell division site"/>
    <property type="evidence" value="ECO:0007669"/>
    <property type="project" value="UniProtKB-UniRule"/>
</dbReference>
<dbReference type="Proteomes" id="UP000033982">
    <property type="component" value="Unassembled WGS sequence"/>
</dbReference>
<evidence type="ECO:0000256" key="1">
    <source>
        <dbReference type="ARBA" id="ARBA00022475"/>
    </source>
</evidence>
<accession>A0A0G1WF28</accession>
<evidence type="ECO:0000259" key="7">
    <source>
        <dbReference type="SMART" id="SM00842"/>
    </source>
</evidence>
<evidence type="ECO:0000256" key="2">
    <source>
        <dbReference type="ARBA" id="ARBA00022618"/>
    </source>
</evidence>
<comment type="caution">
    <text evidence="8">The sequence shown here is derived from an EMBL/GenBank/DDBJ whole genome shotgun (WGS) entry which is preliminary data.</text>
</comment>
<keyword evidence="1 5" id="KW-1003">Cell membrane</keyword>
<dbReference type="Gene3D" id="3.30.420.40">
    <property type="match status" value="1"/>
</dbReference>
<keyword evidence="4 5" id="KW-0131">Cell cycle</keyword>
<keyword evidence="3 5" id="KW-0472">Membrane</keyword>
<dbReference type="GO" id="GO:0009898">
    <property type="term" value="C:cytoplasmic side of plasma membrane"/>
    <property type="evidence" value="ECO:0007669"/>
    <property type="project" value="UniProtKB-UniRule"/>
</dbReference>
<evidence type="ECO:0000256" key="6">
    <source>
        <dbReference type="PIRNR" id="PIRNR003101"/>
    </source>
</evidence>
<dbReference type="PANTHER" id="PTHR32432:SF4">
    <property type="entry name" value="CELL DIVISION PROTEIN FTSA"/>
    <property type="match status" value="1"/>
</dbReference>
<dbReference type="NCBIfam" id="TIGR01174">
    <property type="entry name" value="ftsA"/>
    <property type="match status" value="1"/>
</dbReference>
<reference evidence="8 9" key="1">
    <citation type="journal article" date="2015" name="Nature">
        <title>rRNA introns, odd ribosomes, and small enigmatic genomes across a large radiation of phyla.</title>
        <authorList>
            <person name="Brown C.T."/>
            <person name="Hug L.A."/>
            <person name="Thomas B.C."/>
            <person name="Sharon I."/>
            <person name="Castelle C.J."/>
            <person name="Singh A."/>
            <person name="Wilkins M.J."/>
            <person name="Williams K.H."/>
            <person name="Banfield J.F."/>
        </authorList>
    </citation>
    <scope>NUCLEOTIDE SEQUENCE [LARGE SCALE GENOMIC DNA]</scope>
</reference>
<sequence length="418" mass="44200">MPGEPLIVGLDIGSSTVRIAVGQRIAAGGETELQIVGVSEVPASGISKGIISSIEDATAAISSCIEKTERVLGVPLERGWVGIGGSHILTEESRGVIAVGKPDGEIREEDVERAIEAARTVATPLNYEILHVIPKSFTVDGQAGIKDPVGMTGVRLEVDSQIIQGLSSQIKNLTKCIYRTGLDIEDLVLSILATSEAVTSARQKELGVAVLNFGASTMSYAVFEEGDLLSVGIIPIGSDHITSDIAIGLRTSIDVAERVKIEHGTALAKDITKKEEIALEDLGGESEVVSRKYVADIIQARVEEIFERFDRELKKIGRSGLLPSGVIFTGGGAKLPGLVELAKEKLRLPASLGYPGGVSSILDKVNDLSFAAAVGLVLWGAELERGRSNKLGRSRIFALHKLGNLSGGIKKFIKSLIP</sequence>
<proteinExistence type="inferred from homology"/>
<dbReference type="InterPro" id="IPR043129">
    <property type="entry name" value="ATPase_NBD"/>
</dbReference>
<organism evidence="8 9">
    <name type="scientific">Candidatus Magasanikbacteria bacterium GW2011_GWA2_50_22</name>
    <dbReference type="NCBI Taxonomy" id="1619043"/>
    <lineage>
        <taxon>Bacteria</taxon>
        <taxon>Candidatus Magasanikiibacteriota</taxon>
    </lineage>
</organism>
<evidence type="ECO:0000313" key="8">
    <source>
        <dbReference type="EMBL" id="KKW17388.1"/>
    </source>
</evidence>
<evidence type="ECO:0000256" key="5">
    <source>
        <dbReference type="HAMAP-Rule" id="MF_02033"/>
    </source>
</evidence>
<protein>
    <recommendedName>
        <fullName evidence="5 6">Cell division protein FtsA</fullName>
    </recommendedName>
</protein>
<dbReference type="SUPFAM" id="SSF53067">
    <property type="entry name" value="Actin-like ATPase domain"/>
    <property type="match status" value="2"/>
</dbReference>
<dbReference type="CDD" id="cd24048">
    <property type="entry name" value="ASKHA_NBD_FtsA"/>
    <property type="match status" value="1"/>
</dbReference>
<dbReference type="PATRIC" id="fig|1619043.3.peg.176"/>
<dbReference type="AlphaFoldDB" id="A0A0G1WF28"/>
<evidence type="ECO:0000313" key="9">
    <source>
        <dbReference type="Proteomes" id="UP000033982"/>
    </source>
</evidence>
<comment type="function">
    <text evidence="5 6">Cell division protein that is involved in the assembly of the Z ring. May serve as a membrane anchor for the Z ring.</text>
</comment>
<keyword evidence="2 5" id="KW-0132">Cell division</keyword>
<dbReference type="PIRSF" id="PIRSF003101">
    <property type="entry name" value="FtsA"/>
    <property type="match status" value="1"/>
</dbReference>
<dbReference type="Pfam" id="PF14450">
    <property type="entry name" value="FtsA"/>
    <property type="match status" value="1"/>
</dbReference>
<dbReference type="SMART" id="SM00842">
    <property type="entry name" value="FtsA"/>
    <property type="match status" value="1"/>
</dbReference>
<comment type="subunit">
    <text evidence="5">Self-interacts. Interacts with FtsZ.</text>
</comment>
<dbReference type="EMBL" id="LCQN01000004">
    <property type="protein sequence ID" value="KKW17388.1"/>
    <property type="molecule type" value="Genomic_DNA"/>
</dbReference>
<comment type="similarity">
    <text evidence="5 6">Belongs to the FtsA/MreB family.</text>
</comment>
<feature type="domain" description="SHS2" evidence="7">
    <location>
        <begin position="7"/>
        <end position="198"/>
    </location>
</feature>
<evidence type="ECO:0000256" key="4">
    <source>
        <dbReference type="ARBA" id="ARBA00023306"/>
    </source>
</evidence>
<evidence type="ECO:0000256" key="3">
    <source>
        <dbReference type="ARBA" id="ARBA00023136"/>
    </source>
</evidence>
<dbReference type="GO" id="GO:0043093">
    <property type="term" value="P:FtsZ-dependent cytokinesis"/>
    <property type="evidence" value="ECO:0007669"/>
    <property type="project" value="UniProtKB-UniRule"/>
</dbReference>
<dbReference type="HAMAP" id="MF_02033">
    <property type="entry name" value="FtsA"/>
    <property type="match status" value="1"/>
</dbReference>
<dbReference type="Pfam" id="PF02491">
    <property type="entry name" value="SHS2_FTSA"/>
    <property type="match status" value="1"/>
</dbReference>
<dbReference type="PANTHER" id="PTHR32432">
    <property type="entry name" value="CELL DIVISION PROTEIN FTSA-RELATED"/>
    <property type="match status" value="1"/>
</dbReference>
<comment type="subcellular location">
    <subcellularLocation>
        <location evidence="5">Cell membrane</location>
        <topology evidence="5">Peripheral membrane protein</topology>
        <orientation evidence="5">Cytoplasmic side</orientation>
    </subcellularLocation>
    <text evidence="5">Localizes to the Z ring in an FtsZ-dependent manner. Targeted to the membrane through a conserved C-terminal amphipathic helix.</text>
</comment>
<name>A0A0G1WF28_9BACT</name>
<dbReference type="InterPro" id="IPR003494">
    <property type="entry name" value="SHS2_FtsA"/>
</dbReference>
<dbReference type="Gene3D" id="3.30.1490.110">
    <property type="match status" value="1"/>
</dbReference>
<dbReference type="InterPro" id="IPR050696">
    <property type="entry name" value="FtsA/MreB"/>
</dbReference>
<dbReference type="InterPro" id="IPR020823">
    <property type="entry name" value="Cell_div_FtsA"/>
</dbReference>
<gene>
    <name evidence="5" type="primary">ftsA</name>
    <name evidence="8" type="ORF">UY58_C0004G0012</name>
</gene>